<dbReference type="EMBL" id="PEZK01000025">
    <property type="protein sequence ID" value="PIU02182.1"/>
    <property type="molecule type" value="Genomic_DNA"/>
</dbReference>
<feature type="transmembrane region" description="Helical" evidence="1">
    <location>
        <begin position="20"/>
        <end position="40"/>
    </location>
</feature>
<feature type="non-terminal residue" evidence="2">
    <location>
        <position position="247"/>
    </location>
</feature>
<keyword evidence="1" id="KW-0472">Membrane</keyword>
<keyword evidence="1" id="KW-0812">Transmembrane</keyword>
<proteinExistence type="predicted"/>
<evidence type="ECO:0000313" key="3">
    <source>
        <dbReference type="Proteomes" id="UP000231214"/>
    </source>
</evidence>
<comment type="caution">
    <text evidence="2">The sequence shown here is derived from an EMBL/GenBank/DDBJ whole genome shotgun (WGS) entry which is preliminary data.</text>
</comment>
<keyword evidence="1" id="KW-1133">Transmembrane helix</keyword>
<dbReference type="AlphaFoldDB" id="A0A2M6XAT3"/>
<name>A0A2M6XAT3_9BACT</name>
<dbReference type="Proteomes" id="UP000231214">
    <property type="component" value="Unassembled WGS sequence"/>
</dbReference>
<accession>A0A2M6XAT3</accession>
<sequence length="247" mass="25838">MKAISLMPKLLAVLEKVKGILLPLLPVIILGGVIISLSLGKIPLEQQLGLGGGKATKAQPGQELKRLLAITNLEEAVIATPSLSASLVPASCDCDGQPVGSRRCEANNQASQECREFFDSFCQWQSVEICQYGCQAGQCQPAAISCCTPLESCGGTDYGWGQEGCSFYQRACSWCGQTPPAIMPTPTPTTAFAALTPTPTGPVLITPTPTLPPTLACLSVGVYANPGDTTVLNPSLLKVGDRVYLGV</sequence>
<reference evidence="3" key="1">
    <citation type="submission" date="2017-09" db="EMBL/GenBank/DDBJ databases">
        <title>Depth-based differentiation of microbial function through sediment-hosted aquifers and enrichment of novel symbionts in the deep terrestrial subsurface.</title>
        <authorList>
            <person name="Probst A.J."/>
            <person name="Ladd B."/>
            <person name="Jarett J.K."/>
            <person name="Geller-Mcgrath D.E."/>
            <person name="Sieber C.M.K."/>
            <person name="Emerson J.B."/>
            <person name="Anantharaman K."/>
            <person name="Thomas B.C."/>
            <person name="Malmstrom R."/>
            <person name="Stieglmeier M."/>
            <person name="Klingl A."/>
            <person name="Woyke T."/>
            <person name="Ryan C.M."/>
            <person name="Banfield J.F."/>
        </authorList>
    </citation>
    <scope>NUCLEOTIDE SEQUENCE [LARGE SCALE GENOMIC DNA]</scope>
</reference>
<evidence type="ECO:0000313" key="2">
    <source>
        <dbReference type="EMBL" id="PIU02182.1"/>
    </source>
</evidence>
<protein>
    <submittedName>
        <fullName evidence="2">Uncharacterized protein</fullName>
    </submittedName>
</protein>
<evidence type="ECO:0000256" key="1">
    <source>
        <dbReference type="SAM" id="Phobius"/>
    </source>
</evidence>
<gene>
    <name evidence="2" type="ORF">COT66_01520</name>
</gene>
<organism evidence="2 3">
    <name type="scientific">Candidatus Shapirobacteria bacterium CG09_land_8_20_14_0_10_49_15</name>
    <dbReference type="NCBI Taxonomy" id="1974482"/>
    <lineage>
        <taxon>Bacteria</taxon>
        <taxon>Candidatus Shapironibacteriota</taxon>
    </lineage>
</organism>